<dbReference type="KEGG" id="vdi:Vdis_0854"/>
<dbReference type="InterPro" id="IPR001995">
    <property type="entry name" value="Peptidase_A2_cat"/>
</dbReference>
<sequence length="126" mass="13690">MDPRLVVGHVYVDVELIGVKGIGRFRALVDTGATYTVVPRKVVEELGIAGTGRRVRVMTARGEAMLEEGIAVIRLMGEERTNVVLISDEVEQVLIGVTTLGAFGLRVDPTTGRLERTGVLLLTLYQ</sequence>
<reference evidence="3 4" key="1">
    <citation type="journal article" date="2010" name="Stand. Genomic Sci.">
        <title>Complete genome sequence of Vulcanisaeta distributa type strain (IC-017).</title>
        <authorList>
            <person name="Mavromatis K."/>
            <person name="Sikorski J."/>
            <person name="Pabst E."/>
            <person name="Teshima H."/>
            <person name="Lapidus A."/>
            <person name="Lucas S."/>
            <person name="Nolan M."/>
            <person name="Glavina Del Rio T."/>
            <person name="Cheng J.F."/>
            <person name="Bruce D."/>
            <person name="Goodwin L."/>
            <person name="Pitluck S."/>
            <person name="Liolios K."/>
            <person name="Ivanova N."/>
            <person name="Mikhailova N."/>
            <person name="Pati A."/>
            <person name="Chen A."/>
            <person name="Palaniappan K."/>
            <person name="Land M."/>
            <person name="Hauser L."/>
            <person name="Chang Y.J."/>
            <person name="Jeffries C.D."/>
            <person name="Rohde M."/>
            <person name="Spring S."/>
            <person name="Goker M."/>
            <person name="Wirth R."/>
            <person name="Woyke T."/>
            <person name="Bristow J."/>
            <person name="Eisen J.A."/>
            <person name="Markowitz V."/>
            <person name="Hugenholtz P."/>
            <person name="Klenk H.P."/>
            <person name="Kyrpides N.C."/>
        </authorList>
    </citation>
    <scope>NUCLEOTIDE SEQUENCE [LARGE SCALE GENOMIC DNA]</scope>
    <source>
        <strain evidence="4">DSM 14429 / JCM 11212 / NBRC 100878 / IC-017</strain>
    </source>
</reference>
<dbReference type="Gene3D" id="2.40.70.10">
    <property type="entry name" value="Acid Proteases"/>
    <property type="match status" value="1"/>
</dbReference>
<feature type="domain" description="Peptidase A2" evidence="2">
    <location>
        <begin position="25"/>
        <end position="40"/>
    </location>
</feature>
<dbReference type="AlphaFoldDB" id="E1QP75"/>
<dbReference type="SUPFAM" id="SSF50630">
    <property type="entry name" value="Acid proteases"/>
    <property type="match status" value="1"/>
</dbReference>
<dbReference type="eggNOG" id="arCOG03742">
    <property type="taxonomic scope" value="Archaea"/>
</dbReference>
<dbReference type="GO" id="GO:0006508">
    <property type="term" value="P:proteolysis"/>
    <property type="evidence" value="ECO:0007669"/>
    <property type="project" value="UniProtKB-KW"/>
</dbReference>
<dbReference type="PROSITE" id="PS50175">
    <property type="entry name" value="ASP_PROT_RETROV"/>
    <property type="match status" value="1"/>
</dbReference>
<reference evidence="4" key="2">
    <citation type="journal article" date="2010" name="Stand. Genomic Sci.">
        <title>Complete genome sequence of Vulcanisaeta distributa type strain (IC-017T).</title>
        <authorList>
            <person name="Mavromatis K."/>
            <person name="Sikorski J."/>
            <person name="Pabst E."/>
            <person name="Teshima H."/>
            <person name="Lapidus A."/>
            <person name="Lucas S."/>
            <person name="Nolan M."/>
            <person name="Glavina Del Rio T."/>
            <person name="Cheng J."/>
            <person name="Bruce D."/>
            <person name="Goodwin L."/>
            <person name="Pitluck S."/>
            <person name="Liolios K."/>
            <person name="Ivanova N."/>
            <person name="Mikhailova N."/>
            <person name="Pati A."/>
            <person name="Chen A."/>
            <person name="Palaniappan K."/>
            <person name="Land M."/>
            <person name="Hauser L."/>
            <person name="Chang Y."/>
            <person name="Jeffries C."/>
            <person name="Rohde M."/>
            <person name="Spring S."/>
            <person name="Goker M."/>
            <person name="Wirth R."/>
            <person name="Woyke T."/>
            <person name="Bristow J."/>
            <person name="Eisen J."/>
            <person name="Markowitz V."/>
            <person name="Hugenholtz P."/>
            <person name="Klenk H."/>
            <person name="Kyrpides N."/>
        </authorList>
    </citation>
    <scope>NUCLEOTIDE SEQUENCE [LARGE SCALE GENOMIC DNA]</scope>
    <source>
        <strain evidence="4">DSM 14429 / JCM 11212 / NBRC 100878 / IC-017</strain>
    </source>
</reference>
<protein>
    <submittedName>
        <fullName evidence="3">Aspartyl protease</fullName>
    </submittedName>
</protein>
<dbReference type="InterPro" id="IPR021109">
    <property type="entry name" value="Peptidase_aspartic_dom_sf"/>
</dbReference>
<name>E1QP75_VULDI</name>
<dbReference type="GeneID" id="9751783"/>
<gene>
    <name evidence="3" type="ordered locus">Vdis_0854</name>
</gene>
<evidence type="ECO:0000256" key="1">
    <source>
        <dbReference type="ARBA" id="ARBA00022801"/>
    </source>
</evidence>
<dbReference type="GO" id="GO:0004190">
    <property type="term" value="F:aspartic-type endopeptidase activity"/>
    <property type="evidence" value="ECO:0007669"/>
    <property type="project" value="InterPro"/>
</dbReference>
<proteinExistence type="predicted"/>
<dbReference type="RefSeq" id="WP_013335971.1">
    <property type="nucleotide sequence ID" value="NC_014537.1"/>
</dbReference>
<keyword evidence="1" id="KW-0378">Hydrolase</keyword>
<evidence type="ECO:0000259" key="2">
    <source>
        <dbReference type="PROSITE" id="PS50175"/>
    </source>
</evidence>
<dbReference type="EMBL" id="CP002100">
    <property type="protein sequence ID" value="ADN50246.1"/>
    <property type="molecule type" value="Genomic_DNA"/>
</dbReference>
<dbReference type="HOGENOM" id="CLU_145188_1_0_2"/>
<dbReference type="InterPro" id="IPR001969">
    <property type="entry name" value="Aspartic_peptidase_AS"/>
</dbReference>
<dbReference type="Pfam" id="PF13975">
    <property type="entry name" value="gag-asp_proteas"/>
    <property type="match status" value="1"/>
</dbReference>
<organism evidence="3 4">
    <name type="scientific">Vulcanisaeta distributa (strain DSM 14429 / JCM 11212 / NBRC 100878 / IC-017)</name>
    <dbReference type="NCBI Taxonomy" id="572478"/>
    <lineage>
        <taxon>Archaea</taxon>
        <taxon>Thermoproteota</taxon>
        <taxon>Thermoprotei</taxon>
        <taxon>Thermoproteales</taxon>
        <taxon>Thermoproteaceae</taxon>
        <taxon>Vulcanisaeta</taxon>
    </lineage>
</organism>
<dbReference type="Proteomes" id="UP000006681">
    <property type="component" value="Chromosome"/>
</dbReference>
<evidence type="ECO:0000313" key="3">
    <source>
        <dbReference type="EMBL" id="ADN50246.1"/>
    </source>
</evidence>
<dbReference type="PROSITE" id="PS00141">
    <property type="entry name" value="ASP_PROTEASE"/>
    <property type="match status" value="1"/>
</dbReference>
<dbReference type="STRING" id="572478.Vdis_0854"/>
<accession>E1QP75</accession>
<keyword evidence="3" id="KW-0645">Protease</keyword>
<evidence type="ECO:0000313" key="4">
    <source>
        <dbReference type="Proteomes" id="UP000006681"/>
    </source>
</evidence>
<keyword evidence="4" id="KW-1185">Reference proteome</keyword>